<dbReference type="HOGENOM" id="CLU_3434120_0_0_1"/>
<comment type="caution">
    <text evidence="1">The sequence shown here is derived from an EMBL/GenBank/DDBJ whole genome shotgun (WGS) entry which is preliminary data.</text>
</comment>
<organism evidence="1 2">
    <name type="scientific">Colletotrichum gloeosporioides (strain Cg-14)</name>
    <name type="common">Anthracnose fungus</name>
    <name type="synonym">Glomerella cingulata</name>
    <dbReference type="NCBI Taxonomy" id="1237896"/>
    <lineage>
        <taxon>Eukaryota</taxon>
        <taxon>Fungi</taxon>
        <taxon>Dikarya</taxon>
        <taxon>Ascomycota</taxon>
        <taxon>Pezizomycotina</taxon>
        <taxon>Sordariomycetes</taxon>
        <taxon>Hypocreomycetidae</taxon>
        <taxon>Glomerellales</taxon>
        <taxon>Glomerellaceae</taxon>
        <taxon>Colletotrichum</taxon>
        <taxon>Colletotrichum gloeosporioides species complex</taxon>
    </lineage>
</organism>
<protein>
    <submittedName>
        <fullName evidence="1">Uncharacterized protein</fullName>
    </submittedName>
</protein>
<sequence>MTNKGEEGMHWFQES</sequence>
<evidence type="ECO:0000313" key="2">
    <source>
        <dbReference type="Proteomes" id="UP000015530"/>
    </source>
</evidence>
<proteinExistence type="predicted"/>
<gene>
    <name evidence="1" type="ORF">CGLO_11784</name>
</gene>
<name>T0K7J6_COLGC</name>
<reference evidence="2" key="1">
    <citation type="journal article" date="2013" name="Mol. Plant Microbe Interact.">
        <title>Global aspects of pacC regulation of pathogenicity genes in Colletotrichum gloeosporioides as revealed by transcriptome analysis.</title>
        <authorList>
            <person name="Alkan N."/>
            <person name="Meng X."/>
            <person name="Friedlander G."/>
            <person name="Reuveni E."/>
            <person name="Sukno S."/>
            <person name="Sherman A."/>
            <person name="Thon M."/>
            <person name="Fluhr R."/>
            <person name="Prusky D."/>
        </authorList>
    </citation>
    <scope>NUCLEOTIDE SEQUENCE [LARGE SCALE GENOMIC DNA]</scope>
    <source>
        <strain evidence="2">Cg-14</strain>
    </source>
</reference>
<dbReference type="Proteomes" id="UP000015530">
    <property type="component" value="Unassembled WGS sequence"/>
</dbReference>
<dbReference type="EMBL" id="AMYD01002474">
    <property type="protein sequence ID" value="EQB48928.1"/>
    <property type="molecule type" value="Genomic_DNA"/>
</dbReference>
<evidence type="ECO:0000313" key="1">
    <source>
        <dbReference type="EMBL" id="EQB48928.1"/>
    </source>
</evidence>
<accession>T0K7J6</accession>